<dbReference type="Pfam" id="PF13724">
    <property type="entry name" value="DNA_binding_2"/>
    <property type="match status" value="1"/>
</dbReference>
<dbReference type="PANTHER" id="PTHR33057:SF82">
    <property type="entry name" value="TRANSCRIPTION REPRESSOR OFP5"/>
    <property type="match status" value="1"/>
</dbReference>
<keyword evidence="4 6" id="KW-0804">Transcription</keyword>
<dbReference type="InterPro" id="IPR006458">
    <property type="entry name" value="Ovate_C"/>
</dbReference>
<feature type="domain" description="OVATE" evidence="8">
    <location>
        <begin position="333"/>
        <end position="392"/>
    </location>
</feature>
<evidence type="ECO:0000256" key="3">
    <source>
        <dbReference type="ARBA" id="ARBA00023015"/>
    </source>
</evidence>
<dbReference type="Proteomes" id="UP000655225">
    <property type="component" value="Unassembled WGS sequence"/>
</dbReference>
<evidence type="ECO:0000256" key="6">
    <source>
        <dbReference type="RuleBase" id="RU367028"/>
    </source>
</evidence>
<evidence type="ECO:0000256" key="1">
    <source>
        <dbReference type="ARBA" id="ARBA00004123"/>
    </source>
</evidence>
<dbReference type="OMA" id="EMIEQNN"/>
<keyword evidence="5 6" id="KW-0539">Nucleus</keyword>
<feature type="compositionally biased region" description="Polar residues" evidence="7">
    <location>
        <begin position="40"/>
        <end position="59"/>
    </location>
</feature>
<dbReference type="EMBL" id="JABCRI010000007">
    <property type="protein sequence ID" value="KAF8402504.1"/>
    <property type="molecule type" value="Genomic_DNA"/>
</dbReference>
<dbReference type="PANTHER" id="PTHR33057">
    <property type="entry name" value="TRANSCRIPTION REPRESSOR OFP7-RELATED"/>
    <property type="match status" value="1"/>
</dbReference>
<evidence type="ECO:0000313" key="9">
    <source>
        <dbReference type="EMBL" id="KAF8402504.1"/>
    </source>
</evidence>
<protein>
    <recommendedName>
        <fullName evidence="6">Transcription repressor</fullName>
    </recommendedName>
    <alternativeName>
        <fullName evidence="6">Ovate family protein</fullName>
    </alternativeName>
</protein>
<evidence type="ECO:0000259" key="8">
    <source>
        <dbReference type="PROSITE" id="PS51754"/>
    </source>
</evidence>
<evidence type="ECO:0000256" key="7">
    <source>
        <dbReference type="SAM" id="MobiDB-lite"/>
    </source>
</evidence>
<feature type="compositionally biased region" description="Polar residues" evidence="7">
    <location>
        <begin position="279"/>
        <end position="290"/>
    </location>
</feature>
<dbReference type="OrthoDB" id="1928390at2759"/>
<keyword evidence="10" id="KW-1185">Reference proteome</keyword>
<feature type="region of interest" description="Disordered" evidence="7">
    <location>
        <begin position="275"/>
        <end position="297"/>
    </location>
</feature>
<evidence type="ECO:0000256" key="4">
    <source>
        <dbReference type="ARBA" id="ARBA00023163"/>
    </source>
</evidence>
<keyword evidence="2 6" id="KW-0678">Repressor</keyword>
<comment type="subcellular location">
    <subcellularLocation>
        <location evidence="1 6">Nucleus</location>
    </subcellularLocation>
</comment>
<dbReference type="GO" id="GO:0005634">
    <property type="term" value="C:nucleus"/>
    <property type="evidence" value="ECO:0007669"/>
    <property type="project" value="UniProtKB-SubCell"/>
</dbReference>
<feature type="compositionally biased region" description="Polar residues" evidence="7">
    <location>
        <begin position="77"/>
        <end position="89"/>
    </location>
</feature>
<gene>
    <name evidence="9" type="ORF">HHK36_010589</name>
</gene>
<sequence length="398" mass="45023">MGNYRFRLSDMMPNAWFYKLKDMGRTRSHNTSHPIRKKQATATTPQPNQPKQPHLSQPRRSYYFTREPIRGDGFYNSPKNPKVSDTQFPESPRKPSKRRAKRRTIASSPTPATSTVSAGCSCRATLESVWTKPDSTPEYSVSPLESSPEHDLHDSFLPEFGSQNNIVATESYNGLSSWSGSCGCRVSSSTADIIIDMDNRSFARKFEKLDGFDAISELDLPPILTKPAKFHDTIRDVQKKEPAKFRRSSAKLEERTAHGSLSVKVVKEESVKTLKEQKTSTVRRSSSNSPGVKLRANSPRIASKKIQAYSRKSVSSTTSSSSRRRSLSESFAIVKSSFDPQRDFRNSMVEMIVENNIRASKDLEELLACYLSLNSDEYHDLIVKVFQQIWFDLTDTRL</sequence>
<dbReference type="Pfam" id="PF04844">
    <property type="entry name" value="Ovate"/>
    <property type="match status" value="1"/>
</dbReference>
<dbReference type="AlphaFoldDB" id="A0A834Z6L9"/>
<dbReference type="InterPro" id="IPR038933">
    <property type="entry name" value="Ovate"/>
</dbReference>
<keyword evidence="3 6" id="KW-0805">Transcription regulation</keyword>
<evidence type="ECO:0000313" key="10">
    <source>
        <dbReference type="Proteomes" id="UP000655225"/>
    </source>
</evidence>
<feature type="compositionally biased region" description="Low complexity" evidence="7">
    <location>
        <begin position="105"/>
        <end position="117"/>
    </location>
</feature>
<comment type="function">
    <text evidence="6">Transcriptional repressor that regulates multiple aspects of plant growth and development.</text>
</comment>
<feature type="region of interest" description="Disordered" evidence="7">
    <location>
        <begin position="26"/>
        <end position="117"/>
    </location>
</feature>
<evidence type="ECO:0000256" key="5">
    <source>
        <dbReference type="ARBA" id="ARBA00023242"/>
    </source>
</evidence>
<evidence type="ECO:0000256" key="2">
    <source>
        <dbReference type="ARBA" id="ARBA00022491"/>
    </source>
</evidence>
<proteinExistence type="predicted"/>
<dbReference type="InterPro" id="IPR025830">
    <property type="entry name" value="DNA_bnd_dom_ovate"/>
</dbReference>
<accession>A0A834Z6L9</accession>
<dbReference type="GO" id="GO:0045892">
    <property type="term" value="P:negative regulation of DNA-templated transcription"/>
    <property type="evidence" value="ECO:0007669"/>
    <property type="project" value="UniProtKB-UniRule"/>
</dbReference>
<dbReference type="NCBIfam" id="TIGR01568">
    <property type="entry name" value="A_thal_3678"/>
    <property type="match status" value="1"/>
</dbReference>
<reference evidence="9 10" key="1">
    <citation type="submission" date="2020-04" db="EMBL/GenBank/DDBJ databases">
        <title>Plant Genome Project.</title>
        <authorList>
            <person name="Zhang R.-G."/>
        </authorList>
    </citation>
    <scope>NUCLEOTIDE SEQUENCE [LARGE SCALE GENOMIC DNA]</scope>
    <source>
        <strain evidence="9">YNK0</strain>
        <tissue evidence="9">Leaf</tissue>
    </source>
</reference>
<feature type="compositionally biased region" description="Basic residues" evidence="7">
    <location>
        <begin position="94"/>
        <end position="104"/>
    </location>
</feature>
<dbReference type="PROSITE" id="PS51754">
    <property type="entry name" value="OVATE"/>
    <property type="match status" value="1"/>
</dbReference>
<dbReference type="GO" id="GO:0003677">
    <property type="term" value="F:DNA binding"/>
    <property type="evidence" value="ECO:0007669"/>
    <property type="project" value="InterPro"/>
</dbReference>
<name>A0A834Z6L9_TETSI</name>
<feature type="compositionally biased region" description="Basic residues" evidence="7">
    <location>
        <begin position="26"/>
        <end position="39"/>
    </location>
</feature>
<organism evidence="9 10">
    <name type="scientific">Tetracentron sinense</name>
    <name type="common">Spur-leaf</name>
    <dbReference type="NCBI Taxonomy" id="13715"/>
    <lineage>
        <taxon>Eukaryota</taxon>
        <taxon>Viridiplantae</taxon>
        <taxon>Streptophyta</taxon>
        <taxon>Embryophyta</taxon>
        <taxon>Tracheophyta</taxon>
        <taxon>Spermatophyta</taxon>
        <taxon>Magnoliopsida</taxon>
        <taxon>Trochodendrales</taxon>
        <taxon>Trochodendraceae</taxon>
        <taxon>Tetracentron</taxon>
    </lineage>
</organism>
<comment type="caution">
    <text evidence="9">The sequence shown here is derived from an EMBL/GenBank/DDBJ whole genome shotgun (WGS) entry which is preliminary data.</text>
</comment>